<organism evidence="1 2">
    <name type="scientific">Acanthoscelides obtectus</name>
    <name type="common">Bean weevil</name>
    <name type="synonym">Bruchus obtectus</name>
    <dbReference type="NCBI Taxonomy" id="200917"/>
    <lineage>
        <taxon>Eukaryota</taxon>
        <taxon>Metazoa</taxon>
        <taxon>Ecdysozoa</taxon>
        <taxon>Arthropoda</taxon>
        <taxon>Hexapoda</taxon>
        <taxon>Insecta</taxon>
        <taxon>Pterygota</taxon>
        <taxon>Neoptera</taxon>
        <taxon>Endopterygota</taxon>
        <taxon>Coleoptera</taxon>
        <taxon>Polyphaga</taxon>
        <taxon>Cucujiformia</taxon>
        <taxon>Chrysomeloidea</taxon>
        <taxon>Chrysomelidae</taxon>
        <taxon>Bruchinae</taxon>
        <taxon>Bruchini</taxon>
        <taxon>Acanthoscelides</taxon>
    </lineage>
</organism>
<accession>A0A9P0LLJ2</accession>
<protein>
    <submittedName>
        <fullName evidence="1">Uncharacterized protein</fullName>
    </submittedName>
</protein>
<proteinExistence type="predicted"/>
<evidence type="ECO:0000313" key="2">
    <source>
        <dbReference type="Proteomes" id="UP001152888"/>
    </source>
</evidence>
<dbReference type="Proteomes" id="UP001152888">
    <property type="component" value="Unassembled WGS sequence"/>
</dbReference>
<sequence>MYLEVMIKSFMSFLTPILPPAIYRWRHRSLIKQRSGASTAVGFNVSHIVSAVMGSLSGTNRSLGLAGNLAYKEDGGSTVLHPKSTVRGSRVCRVGTLPSGSFKANFIPSSPLHLPTSQFEWCPSYRALSSTVIVSSFSSHLAQAVRAKK</sequence>
<gene>
    <name evidence="1" type="ORF">ACAOBT_LOCUS21641</name>
</gene>
<dbReference type="EMBL" id="CAKOFQ010007179">
    <property type="protein sequence ID" value="CAH1993663.1"/>
    <property type="molecule type" value="Genomic_DNA"/>
</dbReference>
<dbReference type="AlphaFoldDB" id="A0A9P0LLJ2"/>
<keyword evidence="2" id="KW-1185">Reference proteome</keyword>
<name>A0A9P0LLJ2_ACAOB</name>
<comment type="caution">
    <text evidence="1">The sequence shown here is derived from an EMBL/GenBank/DDBJ whole genome shotgun (WGS) entry which is preliminary data.</text>
</comment>
<reference evidence="1" key="1">
    <citation type="submission" date="2022-03" db="EMBL/GenBank/DDBJ databases">
        <authorList>
            <person name="Sayadi A."/>
        </authorList>
    </citation>
    <scope>NUCLEOTIDE SEQUENCE</scope>
</reference>
<evidence type="ECO:0000313" key="1">
    <source>
        <dbReference type="EMBL" id="CAH1993663.1"/>
    </source>
</evidence>